<dbReference type="Gene3D" id="3.40.50.1820">
    <property type="entry name" value="alpha/beta hydrolase"/>
    <property type="match status" value="1"/>
</dbReference>
<keyword evidence="2" id="KW-0378">Hydrolase</keyword>
<keyword evidence="3" id="KW-1185">Reference proteome</keyword>
<evidence type="ECO:0000313" key="3">
    <source>
        <dbReference type="Proteomes" id="UP000278351"/>
    </source>
</evidence>
<dbReference type="GO" id="GO:0017171">
    <property type="term" value="F:serine hydrolase activity"/>
    <property type="evidence" value="ECO:0007669"/>
    <property type="project" value="TreeGrafter"/>
</dbReference>
<name>A0A3N4Q4W6_9BACT</name>
<comment type="caution">
    <text evidence="2">The sequence shown here is derived from an EMBL/GenBank/DDBJ whole genome shotgun (WGS) entry which is preliminary data.</text>
</comment>
<dbReference type="Proteomes" id="UP000278351">
    <property type="component" value="Unassembled WGS sequence"/>
</dbReference>
<accession>A0A3N4Q4W6</accession>
<gene>
    <name evidence="2" type="ORF">EGT74_00150</name>
</gene>
<dbReference type="SUPFAM" id="SSF53474">
    <property type="entry name" value="alpha/beta-Hydrolases"/>
    <property type="match status" value="1"/>
</dbReference>
<evidence type="ECO:0000313" key="2">
    <source>
        <dbReference type="EMBL" id="RPE14279.1"/>
    </source>
</evidence>
<dbReference type="PANTHER" id="PTHR46331:SF2">
    <property type="entry name" value="VALACYCLOVIR HYDROLASE"/>
    <property type="match status" value="1"/>
</dbReference>
<dbReference type="InterPro" id="IPR029058">
    <property type="entry name" value="AB_hydrolase_fold"/>
</dbReference>
<feature type="domain" description="AB hydrolase-1" evidence="1">
    <location>
        <begin position="33"/>
        <end position="134"/>
    </location>
</feature>
<proteinExistence type="predicted"/>
<dbReference type="EMBL" id="RPDH01000001">
    <property type="protein sequence ID" value="RPE14279.1"/>
    <property type="molecule type" value="Genomic_DNA"/>
</dbReference>
<evidence type="ECO:0000259" key="1">
    <source>
        <dbReference type="Pfam" id="PF00561"/>
    </source>
</evidence>
<dbReference type="AlphaFoldDB" id="A0A3N4Q4W6"/>
<dbReference type="PANTHER" id="PTHR46331">
    <property type="entry name" value="VALACYCLOVIR HYDROLASE"/>
    <property type="match status" value="1"/>
</dbReference>
<organism evidence="2 3">
    <name type="scientific">Chitinophaga lutea</name>
    <dbReference type="NCBI Taxonomy" id="2488634"/>
    <lineage>
        <taxon>Bacteria</taxon>
        <taxon>Pseudomonadati</taxon>
        <taxon>Bacteroidota</taxon>
        <taxon>Chitinophagia</taxon>
        <taxon>Chitinophagales</taxon>
        <taxon>Chitinophagaceae</taxon>
        <taxon>Chitinophaga</taxon>
    </lineage>
</organism>
<dbReference type="Pfam" id="PF00561">
    <property type="entry name" value="Abhydrolase_1"/>
    <property type="match status" value="1"/>
</dbReference>
<protein>
    <submittedName>
        <fullName evidence="2">Alpha/beta hydrolase</fullName>
    </submittedName>
</protein>
<sequence>MSATAQQKAVHKKGYAPVNGLKMYYEIHGAGAPIVLLHGAYMTIEGPMRKIAQELSGTRQVIVAEFQAHGRTGDIDRDITCENLADDVAALLKHLRIDSADVMGFSLGGAVVLQLAIRHPQAVKKMISMSASYSDEGIQPVFKPLVPTLTPALFEGTIFKQQYDSLAPNPAHFPRLVEKLKKLDMSPQNWEKDYVNIKHSLLLVFGDADGTTMEHATKMLTKLGGGVMGDLTPMPAVSLLVMPHTSHLRVLERTDWFMPMVMEFLNRK</sequence>
<reference evidence="2 3" key="1">
    <citation type="submission" date="2018-11" db="EMBL/GenBank/DDBJ databases">
        <title>Chitinophaga lutea sp.nov., isolate from arsenic contaminated soil.</title>
        <authorList>
            <person name="Zong Y."/>
        </authorList>
    </citation>
    <scope>NUCLEOTIDE SEQUENCE [LARGE SCALE GENOMIC DNA]</scope>
    <source>
        <strain evidence="2 3">ZY74</strain>
    </source>
</reference>
<dbReference type="OrthoDB" id="2247630at2"/>
<dbReference type="InterPro" id="IPR000073">
    <property type="entry name" value="AB_hydrolase_1"/>
</dbReference>